<evidence type="ECO:0000313" key="8">
    <source>
        <dbReference type="Proteomes" id="UP001500957"/>
    </source>
</evidence>
<dbReference type="PRINTS" id="PR00455">
    <property type="entry name" value="HTHTETR"/>
</dbReference>
<evidence type="ECO:0000256" key="4">
    <source>
        <dbReference type="PROSITE-ProRule" id="PRU00335"/>
    </source>
</evidence>
<feature type="domain" description="HTH tetR-type" evidence="6">
    <location>
        <begin position="23"/>
        <end position="83"/>
    </location>
</feature>
<name>A0ABP3RE17_9ACTN</name>
<keyword evidence="8" id="KW-1185">Reference proteome</keyword>
<dbReference type="Pfam" id="PF00440">
    <property type="entry name" value="TetR_N"/>
    <property type="match status" value="1"/>
</dbReference>
<dbReference type="PROSITE" id="PS50977">
    <property type="entry name" value="HTH_TETR_2"/>
    <property type="match status" value="1"/>
</dbReference>
<evidence type="ECO:0000256" key="2">
    <source>
        <dbReference type="ARBA" id="ARBA00023125"/>
    </source>
</evidence>
<sequence length="236" mass="26403">MESDVLALAVSDPTPKPGNARGRRTRAQLVDAATACFGEYGYERTRIQDIVTRAGVSQGNFYRHFESKREIFLEALKPGLEDLLEARAGLQDHTDADALAADTVLYLRTYSRHRHILRVMREAAAVRSDGFDELWLQLRSNFVARTQGWLERLHADGRIGDGDFPQLAAVLGAMVEQVAYVQIGLPDRTPRDEEIQRIARVIGDVWHRALPPVPRKAANTRTANPKTANKKPPAKK</sequence>
<dbReference type="Gene3D" id="1.10.357.10">
    <property type="entry name" value="Tetracycline Repressor, domain 2"/>
    <property type="match status" value="1"/>
</dbReference>
<protein>
    <recommendedName>
        <fullName evidence="6">HTH tetR-type domain-containing protein</fullName>
    </recommendedName>
</protein>
<dbReference type="PANTHER" id="PTHR30055:SF234">
    <property type="entry name" value="HTH-TYPE TRANSCRIPTIONAL REGULATOR BETI"/>
    <property type="match status" value="1"/>
</dbReference>
<evidence type="ECO:0000256" key="5">
    <source>
        <dbReference type="SAM" id="MobiDB-lite"/>
    </source>
</evidence>
<feature type="region of interest" description="Disordered" evidence="5">
    <location>
        <begin position="212"/>
        <end position="236"/>
    </location>
</feature>
<dbReference type="Gene3D" id="1.10.10.60">
    <property type="entry name" value="Homeodomain-like"/>
    <property type="match status" value="1"/>
</dbReference>
<keyword evidence="2 4" id="KW-0238">DNA-binding</keyword>
<accession>A0ABP3RE17</accession>
<evidence type="ECO:0000256" key="3">
    <source>
        <dbReference type="ARBA" id="ARBA00023163"/>
    </source>
</evidence>
<dbReference type="RefSeq" id="WP_344601837.1">
    <property type="nucleotide sequence ID" value="NZ_BAAAHE010000007.1"/>
</dbReference>
<evidence type="ECO:0000256" key="1">
    <source>
        <dbReference type="ARBA" id="ARBA00023015"/>
    </source>
</evidence>
<proteinExistence type="predicted"/>
<feature type="region of interest" description="Disordered" evidence="5">
    <location>
        <begin position="1"/>
        <end position="22"/>
    </location>
</feature>
<evidence type="ECO:0000259" key="6">
    <source>
        <dbReference type="PROSITE" id="PS50977"/>
    </source>
</evidence>
<dbReference type="SUPFAM" id="SSF48498">
    <property type="entry name" value="Tetracyclin repressor-like, C-terminal domain"/>
    <property type="match status" value="1"/>
</dbReference>
<dbReference type="InterPro" id="IPR036271">
    <property type="entry name" value="Tet_transcr_reg_TetR-rel_C_sf"/>
</dbReference>
<reference evidence="8" key="1">
    <citation type="journal article" date="2019" name="Int. J. Syst. Evol. Microbiol.">
        <title>The Global Catalogue of Microorganisms (GCM) 10K type strain sequencing project: providing services to taxonomists for standard genome sequencing and annotation.</title>
        <authorList>
            <consortium name="The Broad Institute Genomics Platform"/>
            <consortium name="The Broad Institute Genome Sequencing Center for Infectious Disease"/>
            <person name="Wu L."/>
            <person name="Ma J."/>
        </authorList>
    </citation>
    <scope>NUCLEOTIDE SEQUENCE [LARGE SCALE GENOMIC DNA]</scope>
    <source>
        <strain evidence="8">JCM 10671</strain>
    </source>
</reference>
<keyword evidence="1" id="KW-0805">Transcription regulation</keyword>
<dbReference type="InterPro" id="IPR050109">
    <property type="entry name" value="HTH-type_TetR-like_transc_reg"/>
</dbReference>
<keyword evidence="3" id="KW-0804">Transcription</keyword>
<comment type="caution">
    <text evidence="7">The sequence shown here is derived from an EMBL/GenBank/DDBJ whole genome shotgun (WGS) entry which is preliminary data.</text>
</comment>
<dbReference type="EMBL" id="BAAAHE010000007">
    <property type="protein sequence ID" value="GAA0608393.1"/>
    <property type="molecule type" value="Genomic_DNA"/>
</dbReference>
<dbReference type="PANTHER" id="PTHR30055">
    <property type="entry name" value="HTH-TYPE TRANSCRIPTIONAL REGULATOR RUTR"/>
    <property type="match status" value="1"/>
</dbReference>
<feature type="DNA-binding region" description="H-T-H motif" evidence="4">
    <location>
        <begin position="46"/>
        <end position="65"/>
    </location>
</feature>
<dbReference type="InterPro" id="IPR009057">
    <property type="entry name" value="Homeodomain-like_sf"/>
</dbReference>
<dbReference type="InterPro" id="IPR001647">
    <property type="entry name" value="HTH_TetR"/>
</dbReference>
<dbReference type="SUPFAM" id="SSF46689">
    <property type="entry name" value="Homeodomain-like"/>
    <property type="match status" value="1"/>
</dbReference>
<organism evidence="7 8">
    <name type="scientific">Sporichthya brevicatena</name>
    <dbReference type="NCBI Taxonomy" id="171442"/>
    <lineage>
        <taxon>Bacteria</taxon>
        <taxon>Bacillati</taxon>
        <taxon>Actinomycetota</taxon>
        <taxon>Actinomycetes</taxon>
        <taxon>Sporichthyales</taxon>
        <taxon>Sporichthyaceae</taxon>
        <taxon>Sporichthya</taxon>
    </lineage>
</organism>
<dbReference type="Proteomes" id="UP001500957">
    <property type="component" value="Unassembled WGS sequence"/>
</dbReference>
<gene>
    <name evidence="7" type="ORF">GCM10009547_07940</name>
</gene>
<evidence type="ECO:0000313" key="7">
    <source>
        <dbReference type="EMBL" id="GAA0608393.1"/>
    </source>
</evidence>